<name>A0A1B8H4C6_9GAMM</name>
<accession>A0A1B8H4C6</accession>
<evidence type="ECO:0000313" key="1">
    <source>
        <dbReference type="EMBL" id="OBU03915.1"/>
    </source>
</evidence>
<comment type="caution">
    <text evidence="1">The sequence shown here is derived from an EMBL/GenBank/DDBJ whole genome shotgun (WGS) entry which is preliminary data.</text>
</comment>
<proteinExistence type="predicted"/>
<protein>
    <submittedName>
        <fullName evidence="1">Uncharacterized protein</fullName>
    </submittedName>
</protein>
<evidence type="ECO:0000313" key="2">
    <source>
        <dbReference type="Proteomes" id="UP000092247"/>
    </source>
</evidence>
<dbReference type="AlphaFoldDB" id="A0A1B8H4C6"/>
<dbReference type="Proteomes" id="UP000092247">
    <property type="component" value="Unassembled WGS sequence"/>
</dbReference>
<dbReference type="EMBL" id="LZEX01000042">
    <property type="protein sequence ID" value="OBU03915.1"/>
    <property type="molecule type" value="Genomic_DNA"/>
</dbReference>
<sequence>MFAAVASLLVLKRYTPHYDGLDLQLCDADVTEHYLKAYYPAVVMVPEGGVASPVIPLSARDAVLISAAKTEVYPAPDCSEQISADEYKAS</sequence>
<organism evidence="1 2">
    <name type="scientific">Morganella psychrotolerans</name>
    <dbReference type="NCBI Taxonomy" id="368603"/>
    <lineage>
        <taxon>Bacteria</taxon>
        <taxon>Pseudomonadati</taxon>
        <taxon>Pseudomonadota</taxon>
        <taxon>Gammaproteobacteria</taxon>
        <taxon>Enterobacterales</taxon>
        <taxon>Morganellaceae</taxon>
        <taxon>Morganella</taxon>
    </lineage>
</organism>
<reference evidence="1 2" key="1">
    <citation type="submission" date="2016-06" db="EMBL/GenBank/DDBJ databases">
        <authorList>
            <person name="Kjaerup R.B."/>
            <person name="Dalgaard T.S."/>
            <person name="Juul-Madsen H.R."/>
        </authorList>
    </citation>
    <scope>NUCLEOTIDE SEQUENCE [LARGE SCALE GENOMIC DNA]</scope>
    <source>
        <strain evidence="1 2">GCSL-Mp3</strain>
    </source>
</reference>
<gene>
    <name evidence="1" type="ORF">AYY17_10205</name>
</gene>